<gene>
    <name evidence="2" type="ORF">S101258_02588</name>
</gene>
<evidence type="ECO:0000313" key="3">
    <source>
        <dbReference type="Proteomes" id="UP000236990"/>
    </source>
</evidence>
<sequence length="113" mass="13236">METLFKERKLLRKIIRLTHKSTMQSVYPNKLGIEFNNFYLNELLSKELLSVHHVNNGPEPNSGIRSIQLTEAGLHFFEFKRERLINFLMRSVATPIIVSALTTGLIWLIRWLI</sequence>
<keyword evidence="1" id="KW-0812">Transmembrane</keyword>
<reference evidence="2 3" key="1">
    <citation type="submission" date="2017-06" db="EMBL/GenBank/DDBJ databases">
        <title>Genome sequence of Lactobacillus plantarum subsp. plantarum strain SRCM101258.</title>
        <authorList>
            <person name="Cho S.H."/>
        </authorList>
    </citation>
    <scope>NUCLEOTIDE SEQUENCE [LARGE SCALE GENOMIC DNA]</scope>
    <source>
        <strain evidence="2 3">SRCM101258</strain>
    </source>
</reference>
<comment type="caution">
    <text evidence="2">The sequence shown here is derived from an EMBL/GenBank/DDBJ whole genome shotgun (WGS) entry which is preliminary data.</text>
</comment>
<keyword evidence="1" id="KW-0472">Membrane</keyword>
<accession>A0A2S3U2R8</accession>
<name>A0A2S3U2R8_LACPN</name>
<keyword evidence="1" id="KW-1133">Transmembrane helix</keyword>
<protein>
    <submittedName>
        <fullName evidence="2">Uncharacterized protein</fullName>
    </submittedName>
</protein>
<dbReference type="AlphaFoldDB" id="A0A2S3U2R8"/>
<evidence type="ECO:0000313" key="2">
    <source>
        <dbReference type="EMBL" id="POD82358.1"/>
    </source>
</evidence>
<dbReference type="EMBL" id="NKCZ01000120">
    <property type="protein sequence ID" value="POD82358.1"/>
    <property type="molecule type" value="Genomic_DNA"/>
</dbReference>
<feature type="transmembrane region" description="Helical" evidence="1">
    <location>
        <begin position="87"/>
        <end position="109"/>
    </location>
</feature>
<dbReference type="Proteomes" id="UP000236990">
    <property type="component" value="Unassembled WGS sequence"/>
</dbReference>
<evidence type="ECO:0000256" key="1">
    <source>
        <dbReference type="SAM" id="Phobius"/>
    </source>
</evidence>
<organism evidence="2 3">
    <name type="scientific">Lactiplantibacillus plantarum subsp. plantarum</name>
    <dbReference type="NCBI Taxonomy" id="337330"/>
    <lineage>
        <taxon>Bacteria</taxon>
        <taxon>Bacillati</taxon>
        <taxon>Bacillota</taxon>
        <taxon>Bacilli</taxon>
        <taxon>Lactobacillales</taxon>
        <taxon>Lactobacillaceae</taxon>
        <taxon>Lactiplantibacillus</taxon>
    </lineage>
</organism>
<proteinExistence type="predicted"/>